<dbReference type="OrthoDB" id="3342934at2759"/>
<accession>A0A0C3NQ51</accession>
<reference evidence="3" key="2">
    <citation type="submission" date="2015-01" db="EMBL/GenBank/DDBJ databases">
        <title>Evolutionary Origins and Diversification of the Mycorrhizal Mutualists.</title>
        <authorList>
            <consortium name="DOE Joint Genome Institute"/>
            <consortium name="Mycorrhizal Genomics Consortium"/>
            <person name="Kohler A."/>
            <person name="Kuo A."/>
            <person name="Nagy L.G."/>
            <person name="Floudas D."/>
            <person name="Copeland A."/>
            <person name="Barry K.W."/>
            <person name="Cichocki N."/>
            <person name="Veneault-Fourrey C."/>
            <person name="LaButti K."/>
            <person name="Lindquist E.A."/>
            <person name="Lipzen A."/>
            <person name="Lundell T."/>
            <person name="Morin E."/>
            <person name="Murat C."/>
            <person name="Riley R."/>
            <person name="Ohm R."/>
            <person name="Sun H."/>
            <person name="Tunlid A."/>
            <person name="Henrissat B."/>
            <person name="Grigoriev I.V."/>
            <person name="Hibbett D.S."/>
            <person name="Martin F."/>
        </authorList>
    </citation>
    <scope>NUCLEOTIDE SEQUENCE [LARGE SCALE GENOMIC DNA]</scope>
    <source>
        <strain evidence="3">Marx 270</strain>
    </source>
</reference>
<dbReference type="EMBL" id="KN832029">
    <property type="protein sequence ID" value="KIN97418.1"/>
    <property type="molecule type" value="Genomic_DNA"/>
</dbReference>
<keyword evidence="1" id="KW-0732">Signal</keyword>
<dbReference type="STRING" id="870435.A0A0C3NQ51"/>
<dbReference type="AlphaFoldDB" id="A0A0C3NQ51"/>
<evidence type="ECO:0000256" key="1">
    <source>
        <dbReference type="SAM" id="SignalP"/>
    </source>
</evidence>
<evidence type="ECO:0008006" key="4">
    <source>
        <dbReference type="Google" id="ProtNLM"/>
    </source>
</evidence>
<protein>
    <recommendedName>
        <fullName evidence="4">Glycopeptide</fullName>
    </recommendedName>
</protein>
<keyword evidence="3" id="KW-1185">Reference proteome</keyword>
<dbReference type="InParanoid" id="A0A0C3NQ51"/>
<dbReference type="HOGENOM" id="CLU_118873_0_0_1"/>
<proteinExistence type="predicted"/>
<gene>
    <name evidence="2" type="ORF">M404DRAFT_160502</name>
</gene>
<sequence length="152" mass="15935">MKPSLVLAFVISFFFTVGASAESHTIKFVNQCGYGTPALVLNGNNVLSGDQYTSSGPFSGIAMPTGYCNTNGENCTLIEMTLINPTCAGCGSSADISLIAPHAYSVESSFSYYNGCDGVGQTCASPNCTQNAFFVPTDNFVQKECQATDVSD</sequence>
<evidence type="ECO:0000313" key="2">
    <source>
        <dbReference type="EMBL" id="KIN97418.1"/>
    </source>
</evidence>
<feature type="chain" id="PRO_5002167714" description="Glycopeptide" evidence="1">
    <location>
        <begin position="22"/>
        <end position="152"/>
    </location>
</feature>
<reference evidence="2 3" key="1">
    <citation type="submission" date="2014-04" db="EMBL/GenBank/DDBJ databases">
        <authorList>
            <consortium name="DOE Joint Genome Institute"/>
            <person name="Kuo A."/>
            <person name="Kohler A."/>
            <person name="Costa M.D."/>
            <person name="Nagy L.G."/>
            <person name="Floudas D."/>
            <person name="Copeland A."/>
            <person name="Barry K.W."/>
            <person name="Cichocki N."/>
            <person name="Veneault-Fourrey C."/>
            <person name="LaButti K."/>
            <person name="Lindquist E.A."/>
            <person name="Lipzen A."/>
            <person name="Lundell T."/>
            <person name="Morin E."/>
            <person name="Murat C."/>
            <person name="Sun H."/>
            <person name="Tunlid A."/>
            <person name="Henrissat B."/>
            <person name="Grigoriev I.V."/>
            <person name="Hibbett D.S."/>
            <person name="Martin F."/>
            <person name="Nordberg H.P."/>
            <person name="Cantor M.N."/>
            <person name="Hua S.X."/>
        </authorList>
    </citation>
    <scope>NUCLEOTIDE SEQUENCE [LARGE SCALE GENOMIC DNA]</scope>
    <source>
        <strain evidence="2 3">Marx 270</strain>
    </source>
</reference>
<dbReference type="Proteomes" id="UP000054217">
    <property type="component" value="Unassembled WGS sequence"/>
</dbReference>
<evidence type="ECO:0000313" key="3">
    <source>
        <dbReference type="Proteomes" id="UP000054217"/>
    </source>
</evidence>
<feature type="signal peptide" evidence="1">
    <location>
        <begin position="1"/>
        <end position="21"/>
    </location>
</feature>
<organism evidence="2 3">
    <name type="scientific">Pisolithus tinctorius Marx 270</name>
    <dbReference type="NCBI Taxonomy" id="870435"/>
    <lineage>
        <taxon>Eukaryota</taxon>
        <taxon>Fungi</taxon>
        <taxon>Dikarya</taxon>
        <taxon>Basidiomycota</taxon>
        <taxon>Agaricomycotina</taxon>
        <taxon>Agaricomycetes</taxon>
        <taxon>Agaricomycetidae</taxon>
        <taxon>Boletales</taxon>
        <taxon>Sclerodermatineae</taxon>
        <taxon>Pisolithaceae</taxon>
        <taxon>Pisolithus</taxon>
    </lineage>
</organism>
<name>A0A0C3NQ51_PISTI</name>